<dbReference type="OrthoDB" id="2989864at2759"/>
<keyword evidence="1" id="KW-0812">Transmembrane</keyword>
<dbReference type="Pfam" id="PF14087">
    <property type="entry name" value="DUF4267"/>
    <property type="match status" value="1"/>
</dbReference>
<dbReference type="GeneID" id="54488217"/>
<keyword evidence="1" id="KW-1133">Transmembrane helix</keyword>
<reference evidence="2" key="1">
    <citation type="journal article" date="2020" name="Stud. Mycol.">
        <title>101 Dothideomycetes genomes: a test case for predicting lifestyles and emergence of pathogens.</title>
        <authorList>
            <person name="Haridas S."/>
            <person name="Albert R."/>
            <person name="Binder M."/>
            <person name="Bloem J."/>
            <person name="Labutti K."/>
            <person name="Salamov A."/>
            <person name="Andreopoulos B."/>
            <person name="Baker S."/>
            <person name="Barry K."/>
            <person name="Bills G."/>
            <person name="Bluhm B."/>
            <person name="Cannon C."/>
            <person name="Castanera R."/>
            <person name="Culley D."/>
            <person name="Daum C."/>
            <person name="Ezra D."/>
            <person name="Gonzalez J."/>
            <person name="Henrissat B."/>
            <person name="Kuo A."/>
            <person name="Liang C."/>
            <person name="Lipzen A."/>
            <person name="Lutzoni F."/>
            <person name="Magnuson J."/>
            <person name="Mondo S."/>
            <person name="Nolan M."/>
            <person name="Ohm R."/>
            <person name="Pangilinan J."/>
            <person name="Park H.-J."/>
            <person name="Ramirez L."/>
            <person name="Alfaro M."/>
            <person name="Sun H."/>
            <person name="Tritt A."/>
            <person name="Yoshinaga Y."/>
            <person name="Zwiers L.-H."/>
            <person name="Turgeon B."/>
            <person name="Goodwin S."/>
            <person name="Spatafora J."/>
            <person name="Crous P."/>
            <person name="Grigoriev I."/>
        </authorList>
    </citation>
    <scope>NUCLEOTIDE SEQUENCE</scope>
    <source>
        <strain evidence="2">CBS 121739</strain>
    </source>
</reference>
<accession>A0A6A6W2V7</accession>
<evidence type="ECO:0000256" key="1">
    <source>
        <dbReference type="SAM" id="Phobius"/>
    </source>
</evidence>
<name>A0A6A6W2V7_9PEZI</name>
<dbReference type="InterPro" id="IPR025363">
    <property type="entry name" value="DUF4267"/>
</dbReference>
<protein>
    <submittedName>
        <fullName evidence="2">Uncharacterized protein</fullName>
    </submittedName>
</protein>
<evidence type="ECO:0000313" key="2">
    <source>
        <dbReference type="EMBL" id="KAF2756326.1"/>
    </source>
</evidence>
<proteinExistence type="predicted"/>
<dbReference type="RefSeq" id="XP_033598777.1">
    <property type="nucleotide sequence ID" value="XM_033747163.1"/>
</dbReference>
<dbReference type="AlphaFoldDB" id="A0A6A6W2V7"/>
<dbReference type="EMBL" id="ML996575">
    <property type="protein sequence ID" value="KAF2756326.1"/>
    <property type="molecule type" value="Genomic_DNA"/>
</dbReference>
<feature type="transmembrane region" description="Helical" evidence="1">
    <location>
        <begin position="12"/>
        <end position="39"/>
    </location>
</feature>
<keyword evidence="3" id="KW-1185">Reference proteome</keyword>
<feature type="transmembrane region" description="Helical" evidence="1">
    <location>
        <begin position="51"/>
        <end position="73"/>
    </location>
</feature>
<gene>
    <name evidence="2" type="ORF">EJ05DRAFT_501825</name>
</gene>
<keyword evidence="1" id="KW-0472">Membrane</keyword>
<organism evidence="2 3">
    <name type="scientific">Pseudovirgaria hyperparasitica</name>
    <dbReference type="NCBI Taxonomy" id="470096"/>
    <lineage>
        <taxon>Eukaryota</taxon>
        <taxon>Fungi</taxon>
        <taxon>Dikarya</taxon>
        <taxon>Ascomycota</taxon>
        <taxon>Pezizomycotina</taxon>
        <taxon>Dothideomycetes</taxon>
        <taxon>Dothideomycetes incertae sedis</taxon>
        <taxon>Acrospermales</taxon>
        <taxon>Acrospermaceae</taxon>
        <taxon>Pseudovirgaria</taxon>
    </lineage>
</organism>
<feature type="transmembrane region" description="Helical" evidence="1">
    <location>
        <begin position="108"/>
        <end position="127"/>
    </location>
</feature>
<dbReference type="Proteomes" id="UP000799437">
    <property type="component" value="Unassembled WGS sequence"/>
</dbReference>
<sequence length="129" mass="14019">MFEHFTLFQTPSLFVASAVTFGGLWPFFNAHGAILEFGLPPRVALSKEAQAIMVLSSARGTVVGLSMFMLYFRERFVEFDMVMATLGLYVGAVDAWICWREGMPSKAVFRGVSGALIAAWGLAGMTAPA</sequence>
<evidence type="ECO:0000313" key="3">
    <source>
        <dbReference type="Proteomes" id="UP000799437"/>
    </source>
</evidence>